<accession>A0ABY2WPI1</accession>
<dbReference type="EMBL" id="VCNI01000001">
    <property type="protein sequence ID" value="TMU56893.1"/>
    <property type="molecule type" value="Genomic_DNA"/>
</dbReference>
<dbReference type="Gene3D" id="3.40.50.1240">
    <property type="entry name" value="Phosphoglycerate mutase-like"/>
    <property type="match status" value="1"/>
</dbReference>
<dbReference type="PANTHER" id="PTHR48100">
    <property type="entry name" value="BROAD-SPECIFICITY PHOSPHATASE YOR283W-RELATED"/>
    <property type="match status" value="1"/>
</dbReference>
<dbReference type="InterPro" id="IPR050275">
    <property type="entry name" value="PGM_Phosphatase"/>
</dbReference>
<dbReference type="CDD" id="cd07067">
    <property type="entry name" value="HP_PGM_like"/>
    <property type="match status" value="1"/>
</dbReference>
<evidence type="ECO:0000313" key="3">
    <source>
        <dbReference type="Proteomes" id="UP000751614"/>
    </source>
</evidence>
<dbReference type="Proteomes" id="UP000751614">
    <property type="component" value="Unassembled WGS sequence"/>
</dbReference>
<dbReference type="EC" id="3.1.3.73" evidence="1"/>
<evidence type="ECO:0000313" key="2">
    <source>
        <dbReference type="EMBL" id="TMU56893.1"/>
    </source>
</evidence>
<comment type="caution">
    <text evidence="2">The sequence shown here is derived from an EMBL/GenBank/DDBJ whole genome shotgun (WGS) entry which is preliminary data.</text>
</comment>
<dbReference type="InterPro" id="IPR013078">
    <property type="entry name" value="His_Pase_superF_clade-1"/>
</dbReference>
<dbReference type="NCBIfam" id="TIGR03162">
    <property type="entry name" value="ribazole_cobC"/>
    <property type="match status" value="1"/>
</dbReference>
<keyword evidence="3" id="KW-1185">Reference proteome</keyword>
<dbReference type="PANTHER" id="PTHR48100:SF59">
    <property type="entry name" value="ADENOSYLCOBALAMIN_ALPHA-RIBAZOLE PHOSPHATASE"/>
    <property type="match status" value="1"/>
</dbReference>
<proteinExistence type="predicted"/>
<dbReference type="SUPFAM" id="SSF53254">
    <property type="entry name" value="Phosphoglycerate mutase-like"/>
    <property type="match status" value="1"/>
</dbReference>
<dbReference type="InterPro" id="IPR017578">
    <property type="entry name" value="Ribazole_CobC"/>
</dbReference>
<dbReference type="InterPro" id="IPR029033">
    <property type="entry name" value="His_PPase_superfam"/>
</dbReference>
<dbReference type="RefSeq" id="WP_138833804.1">
    <property type="nucleotide sequence ID" value="NZ_VCNI01000001.1"/>
</dbReference>
<gene>
    <name evidence="2" type="primary">cobC</name>
    <name evidence="2" type="ORF">FGG15_04935</name>
</gene>
<dbReference type="Pfam" id="PF00300">
    <property type="entry name" value="His_Phos_1"/>
    <property type="match status" value="1"/>
</dbReference>
<name>A0ABY2WPI1_9FLAO</name>
<protein>
    <recommendedName>
        <fullName evidence="1">Alpha-ribazole phosphatase</fullName>
        <ecNumber evidence="1">3.1.3.73</ecNumber>
    </recommendedName>
</protein>
<reference evidence="2 3" key="1">
    <citation type="submission" date="2019-05" db="EMBL/GenBank/DDBJ databases">
        <title>Flagellimonas sp. AsT0115, sp. nov., isolated from a marine red algae, Asparagopsis taxiformis.</title>
        <authorList>
            <person name="Kim J."/>
            <person name="Jeong S.E."/>
            <person name="Jeon C.O."/>
        </authorList>
    </citation>
    <scope>NUCLEOTIDE SEQUENCE [LARGE SCALE GENOMIC DNA]</scope>
    <source>
        <strain evidence="2 3">AsT0115</strain>
    </source>
</reference>
<sequence>MEIYLIRHTTPDIEKGICYGQSDIDVTTTFETEVKQIHSIIGKTDASKIYSSPLQRCMKLAKTFGSPVHYMDHLKELDFGDWELKPWNEIPPSELNPWMENFVHIAPPNGESYQTLQQRAISCFNMIMAEIAQSSILITHAGTIRALLAHLLGIALKDSFQIKLKYGQVIKLQYKDHAFKILEGLTLEKIQS</sequence>
<dbReference type="SMART" id="SM00855">
    <property type="entry name" value="PGAM"/>
    <property type="match status" value="1"/>
</dbReference>
<organism evidence="2 3">
    <name type="scientific">Flagellimonas algicola</name>
    <dbReference type="NCBI Taxonomy" id="2583815"/>
    <lineage>
        <taxon>Bacteria</taxon>
        <taxon>Pseudomonadati</taxon>
        <taxon>Bacteroidota</taxon>
        <taxon>Flavobacteriia</taxon>
        <taxon>Flavobacteriales</taxon>
        <taxon>Flavobacteriaceae</taxon>
        <taxon>Flagellimonas</taxon>
    </lineage>
</organism>
<evidence type="ECO:0000256" key="1">
    <source>
        <dbReference type="NCBIfam" id="TIGR03162"/>
    </source>
</evidence>